<dbReference type="Pfam" id="PF06429">
    <property type="entry name" value="Flg_bbr_C"/>
    <property type="match status" value="1"/>
</dbReference>
<dbReference type="Gene3D" id="2.60.98.20">
    <property type="entry name" value="Flagellar hook protein FlgE"/>
    <property type="match status" value="1"/>
</dbReference>
<dbReference type="InterPro" id="IPR037925">
    <property type="entry name" value="FlgE/F/G-like"/>
</dbReference>
<dbReference type="Proteomes" id="UP000018851">
    <property type="component" value="Chromosome"/>
</dbReference>
<dbReference type="PROSITE" id="PS00588">
    <property type="entry name" value="FLAGELLA_BB_ROD"/>
    <property type="match status" value="1"/>
</dbReference>
<dbReference type="InterPro" id="IPR020013">
    <property type="entry name" value="Flagellar_FlgE/F/G"/>
</dbReference>
<evidence type="ECO:0000259" key="6">
    <source>
        <dbReference type="Pfam" id="PF06429"/>
    </source>
</evidence>
<keyword evidence="3 4" id="KW-0975">Bacterial flagellum</keyword>
<evidence type="ECO:0000256" key="1">
    <source>
        <dbReference type="ARBA" id="ARBA00004117"/>
    </source>
</evidence>
<dbReference type="EMBL" id="CP006644">
    <property type="protein sequence ID" value="AHE55644.1"/>
    <property type="molecule type" value="Genomic_DNA"/>
</dbReference>
<dbReference type="STRING" id="1123269.NX02_19925"/>
<evidence type="ECO:0000256" key="2">
    <source>
        <dbReference type="ARBA" id="ARBA00009677"/>
    </source>
</evidence>
<dbReference type="GO" id="GO:0005829">
    <property type="term" value="C:cytosol"/>
    <property type="evidence" value="ECO:0007669"/>
    <property type="project" value="TreeGrafter"/>
</dbReference>
<dbReference type="SUPFAM" id="SSF117143">
    <property type="entry name" value="Flagellar hook protein flgE"/>
    <property type="match status" value="1"/>
</dbReference>
<dbReference type="eggNOG" id="COG1749">
    <property type="taxonomic scope" value="Bacteria"/>
</dbReference>
<comment type="subcellular location">
    <subcellularLocation>
        <location evidence="1 4">Bacterial flagellum basal body</location>
    </subcellularLocation>
</comment>
<dbReference type="PATRIC" id="fig|1123269.5.peg.3896"/>
<dbReference type="KEGG" id="ssan:NX02_19925"/>
<reference evidence="7 8" key="1">
    <citation type="submission" date="2013-07" db="EMBL/GenBank/DDBJ databases">
        <title>Completed genome of Sphingomonas sanxanigenens NX02.</title>
        <authorList>
            <person name="Ma T."/>
            <person name="Huang H."/>
            <person name="Wu M."/>
            <person name="Li X."/>
            <person name="Li G."/>
        </authorList>
    </citation>
    <scope>NUCLEOTIDE SEQUENCE [LARGE SCALE GENOMIC DNA]</scope>
    <source>
        <strain evidence="7 8">NX02</strain>
    </source>
</reference>
<evidence type="ECO:0000313" key="8">
    <source>
        <dbReference type="Proteomes" id="UP000018851"/>
    </source>
</evidence>
<dbReference type="AlphaFoldDB" id="W0ACM5"/>
<dbReference type="InterPro" id="IPR001444">
    <property type="entry name" value="Flag_bb_rod_N"/>
</dbReference>
<organism evidence="7 8">
    <name type="scientific">Sphingomonas sanxanigenens DSM 19645 = NX02</name>
    <dbReference type="NCBI Taxonomy" id="1123269"/>
    <lineage>
        <taxon>Bacteria</taxon>
        <taxon>Pseudomonadati</taxon>
        <taxon>Pseudomonadota</taxon>
        <taxon>Alphaproteobacteria</taxon>
        <taxon>Sphingomonadales</taxon>
        <taxon>Sphingomonadaceae</taxon>
        <taxon>Sphingomonas</taxon>
    </lineage>
</organism>
<keyword evidence="8" id="KW-1185">Reference proteome</keyword>
<dbReference type="RefSeq" id="WP_025293795.1">
    <property type="nucleotide sequence ID" value="NZ_CP006644.1"/>
</dbReference>
<evidence type="ECO:0000259" key="5">
    <source>
        <dbReference type="Pfam" id="PF00460"/>
    </source>
</evidence>
<dbReference type="GO" id="GO:0009425">
    <property type="term" value="C:bacterial-type flagellum basal body"/>
    <property type="evidence" value="ECO:0007669"/>
    <property type="project" value="UniProtKB-SubCell"/>
</dbReference>
<dbReference type="InterPro" id="IPR037058">
    <property type="entry name" value="Falgellar_hook_FlgE_sf"/>
</dbReference>
<dbReference type="NCBIfam" id="TIGR03506">
    <property type="entry name" value="FlgEFG_subfam"/>
    <property type="match status" value="1"/>
</dbReference>
<dbReference type="PANTHER" id="PTHR30435:SF1">
    <property type="entry name" value="FLAGELLAR HOOK PROTEIN FLGE"/>
    <property type="match status" value="1"/>
</dbReference>
<protein>
    <recommendedName>
        <fullName evidence="4">Flagellar hook protein FlgE</fullName>
    </recommendedName>
</protein>
<sequence>MLGAIYIGLSGMNAYSRGLQTISNNVANLNTTGFKSTAVSFTDVFNYNGNGLQSSEAVPSTQFGSGVRFADPRIDFGQGDLRQSDGDLDLAIDGGGFLVLLDGDKTYYGRTGQFTVDEQGDISQVGTGYHLGVLDAAGEAKSLNIDAKRASAPVATTTIKLQGNLSSDVGSATTPVSVSNIAVHDSSGGTQSWTVKFERGTVSGNFVEWKVTVTDQALAAVGEEKTIRFINGDIDTSTSTLTIADEPPGAAPLSIALDLSGLQSYNSGATSSVKLASADGSGIGQLTTVTVEDGRIKLSYSNEKTELLGAVAIASIRDPQQLERVGDALFEQRGTTAIELRKSGEPGIGKLASRQIEASNVDLSQEFGDLILIQRGFQASSQVVSVANDMIQQLFGIRGQG</sequence>
<dbReference type="GO" id="GO:0009424">
    <property type="term" value="C:bacterial-type flagellum hook"/>
    <property type="evidence" value="ECO:0007669"/>
    <property type="project" value="TreeGrafter"/>
</dbReference>
<evidence type="ECO:0000256" key="4">
    <source>
        <dbReference type="RuleBase" id="RU362116"/>
    </source>
</evidence>
<feature type="domain" description="Flagellar basal body rod protein N-terminal" evidence="5">
    <location>
        <begin position="5"/>
        <end position="35"/>
    </location>
</feature>
<name>W0ACM5_9SPHN</name>
<feature type="domain" description="Flagellar basal-body/hook protein C-terminal" evidence="6">
    <location>
        <begin position="356"/>
        <end position="394"/>
    </location>
</feature>
<dbReference type="Pfam" id="PF00460">
    <property type="entry name" value="Flg_bb_rod"/>
    <property type="match status" value="1"/>
</dbReference>
<dbReference type="HOGENOM" id="CLU_013687_2_4_5"/>
<dbReference type="InterPro" id="IPR010930">
    <property type="entry name" value="Flg_bb/hook_C_dom"/>
</dbReference>
<evidence type="ECO:0000313" key="7">
    <source>
        <dbReference type="EMBL" id="AHE55644.1"/>
    </source>
</evidence>
<dbReference type="PANTHER" id="PTHR30435">
    <property type="entry name" value="FLAGELLAR PROTEIN"/>
    <property type="match status" value="1"/>
</dbReference>
<accession>W0ACM5</accession>
<dbReference type="InterPro" id="IPR019776">
    <property type="entry name" value="Flagellar_basal_body_rod_CS"/>
</dbReference>
<proteinExistence type="inferred from homology"/>
<dbReference type="GO" id="GO:0071978">
    <property type="term" value="P:bacterial-type flagellum-dependent swarming motility"/>
    <property type="evidence" value="ECO:0007669"/>
    <property type="project" value="TreeGrafter"/>
</dbReference>
<comment type="similarity">
    <text evidence="2 4">Belongs to the flagella basal body rod proteins family.</text>
</comment>
<comment type="function">
    <text evidence="4">A flexible structure which links the flagellar filament to the drive apparatus in the basal body.</text>
</comment>
<evidence type="ECO:0000256" key="3">
    <source>
        <dbReference type="ARBA" id="ARBA00023143"/>
    </source>
</evidence>
<gene>
    <name evidence="7" type="ORF">NX02_19925</name>
</gene>